<dbReference type="Gene3D" id="1.10.287.280">
    <property type="match status" value="1"/>
</dbReference>
<dbReference type="PANTHER" id="PTHR10102">
    <property type="entry name" value="DNA-DIRECTED RNA POLYMERASE, MITOCHONDRIAL"/>
    <property type="match status" value="1"/>
</dbReference>
<sequence length="402" mass="46138">MLQQFTGKEYLGIDIANNFGLDKLNWDDRLGWFESNESQLDSLIKQADEPALFFAGVQAWKKAKRGESITYPISLDATCSGIQILAALTGDRKAAQLCNVVDTGKREDAYKSIYLDMVEKAGDTAKIDRKQTKRAIMTSFYGSTAQPKNVFGEGLLLDIFYETMKEQAPGAWELNETMLALWNPEAYSNDWILPDNFHVHVKVMNTKKENVHFLNKPYEVSYTVNEPMEGGRSLGANMTHSVDGMIVREMTRRCMYDPKRIMYALMVIEGKTKLYDATTRVQDHEMVELLWNHYQKSGFLSARILDHINPINMFLVDRVEIFDLINSLPKKPFNLISIHDCFRCLPNYGNDLRKQYNLLLSQIAKSDLLSYLISQIIHRDVKIGKLDDNLWKDILETNYALS</sequence>
<dbReference type="EC" id="2.7.7.6" evidence="2 8"/>
<dbReference type="GO" id="GO:0003677">
    <property type="term" value="F:DNA binding"/>
    <property type="evidence" value="ECO:0007669"/>
    <property type="project" value="InterPro"/>
</dbReference>
<dbReference type="GO" id="GO:0006351">
    <property type="term" value="P:DNA-templated transcription"/>
    <property type="evidence" value="ECO:0007669"/>
    <property type="project" value="InterPro"/>
</dbReference>
<dbReference type="PANTHER" id="PTHR10102:SF0">
    <property type="entry name" value="DNA-DIRECTED RNA POLYMERASE, MITOCHONDRIAL"/>
    <property type="match status" value="1"/>
</dbReference>
<evidence type="ECO:0000256" key="3">
    <source>
        <dbReference type="ARBA" id="ARBA00022478"/>
    </source>
</evidence>
<gene>
    <name evidence="10" type="ORF">Smphiort11_038</name>
</gene>
<evidence type="ECO:0000256" key="6">
    <source>
        <dbReference type="ARBA" id="ARBA00023163"/>
    </source>
</evidence>
<evidence type="ECO:0000256" key="8">
    <source>
        <dbReference type="RuleBase" id="RU003805"/>
    </source>
</evidence>
<organism evidence="10 11">
    <name type="scientific">Sinorhizobium phage ort11</name>
    <dbReference type="NCBI Taxonomy" id="2599764"/>
    <lineage>
        <taxon>Viruses</taxon>
        <taxon>Duplodnaviria</taxon>
        <taxon>Heunggongvirae</taxon>
        <taxon>Uroviricota</taxon>
        <taxon>Caudoviricetes</taxon>
        <taxon>Schitoviridae</taxon>
        <taxon>Huelvavirus</taxon>
        <taxon>Huelvavirus ort11</taxon>
    </lineage>
</organism>
<comment type="catalytic activity">
    <reaction evidence="7 8">
        <text>RNA(n) + a ribonucleoside 5'-triphosphate = RNA(n+1) + diphosphate</text>
        <dbReference type="Rhea" id="RHEA:21248"/>
        <dbReference type="Rhea" id="RHEA-COMP:14527"/>
        <dbReference type="Rhea" id="RHEA-COMP:17342"/>
        <dbReference type="ChEBI" id="CHEBI:33019"/>
        <dbReference type="ChEBI" id="CHEBI:61557"/>
        <dbReference type="ChEBI" id="CHEBI:140395"/>
        <dbReference type="EC" id="2.7.7.6"/>
    </reaction>
</comment>
<keyword evidence="4 8" id="KW-0808">Transferase</keyword>
<evidence type="ECO:0000256" key="5">
    <source>
        <dbReference type="ARBA" id="ARBA00022695"/>
    </source>
</evidence>
<evidence type="ECO:0000259" key="9">
    <source>
        <dbReference type="Pfam" id="PF00940"/>
    </source>
</evidence>
<dbReference type="Pfam" id="PF00940">
    <property type="entry name" value="RNA_pol"/>
    <property type="match status" value="1"/>
</dbReference>
<evidence type="ECO:0000256" key="4">
    <source>
        <dbReference type="ARBA" id="ARBA00022679"/>
    </source>
</evidence>
<comment type="similarity">
    <text evidence="1 8">Belongs to the phage and mitochondrial RNA polymerase family.</text>
</comment>
<protein>
    <recommendedName>
        <fullName evidence="2 8">DNA-directed RNA polymerase</fullName>
        <ecNumber evidence="2 8">2.7.7.6</ecNumber>
    </recommendedName>
</protein>
<evidence type="ECO:0000313" key="11">
    <source>
        <dbReference type="Proteomes" id="UP000322838"/>
    </source>
</evidence>
<evidence type="ECO:0000256" key="2">
    <source>
        <dbReference type="ARBA" id="ARBA00012418"/>
    </source>
</evidence>
<dbReference type="GO" id="GO:0003899">
    <property type="term" value="F:DNA-directed RNA polymerase activity"/>
    <property type="evidence" value="ECO:0007669"/>
    <property type="project" value="UniProtKB-EC"/>
</dbReference>
<keyword evidence="11" id="KW-1185">Reference proteome</keyword>
<dbReference type="Proteomes" id="UP000322838">
    <property type="component" value="Segment"/>
</dbReference>
<feature type="domain" description="DNA-directed RNA polymerase C-terminal" evidence="9">
    <location>
        <begin position="7"/>
        <end position="145"/>
    </location>
</feature>
<dbReference type="PROSITE" id="PS00489">
    <property type="entry name" value="RNA_POL_PHAGE_2"/>
    <property type="match status" value="1"/>
</dbReference>
<evidence type="ECO:0000256" key="7">
    <source>
        <dbReference type="ARBA" id="ARBA00048552"/>
    </source>
</evidence>
<reference evidence="11" key="1">
    <citation type="submission" date="2019-07" db="EMBL/GenBank/DDBJ databases">
        <authorList>
            <person name="Cubo M.T."/>
            <person name="Espuny M.D.R."/>
            <person name="Balsanelli E."/>
        </authorList>
    </citation>
    <scope>NUCLEOTIDE SEQUENCE [LARGE SCALE GENOMIC DNA]</scope>
</reference>
<evidence type="ECO:0000313" key="10">
    <source>
        <dbReference type="EMBL" id="QEP29836.1"/>
    </source>
</evidence>
<keyword evidence="3 8" id="KW-0240">DNA-directed RNA polymerase</keyword>
<evidence type="ECO:0000256" key="1">
    <source>
        <dbReference type="ARBA" id="ARBA00009493"/>
    </source>
</evidence>
<dbReference type="InterPro" id="IPR043502">
    <property type="entry name" value="DNA/RNA_pol_sf"/>
</dbReference>
<proteinExistence type="inferred from homology"/>
<accession>A0A5C2H2X6</accession>
<comment type="function">
    <text evidence="8">DNA-dependent RNA polymerase catalyzes the transcription of DNA into RNA using the four ribonucleoside triphosphates as substrates.</text>
</comment>
<dbReference type="InterPro" id="IPR046950">
    <property type="entry name" value="DNA-dir_Rpol_C_phage-type"/>
</dbReference>
<dbReference type="GO" id="GO:0000428">
    <property type="term" value="C:DNA-directed RNA polymerase complex"/>
    <property type="evidence" value="ECO:0007669"/>
    <property type="project" value="UniProtKB-KW"/>
</dbReference>
<dbReference type="InterPro" id="IPR002092">
    <property type="entry name" value="DNA-dir_Rpol_phage-type"/>
</dbReference>
<dbReference type="SUPFAM" id="SSF56672">
    <property type="entry name" value="DNA/RNA polymerases"/>
    <property type="match status" value="1"/>
</dbReference>
<keyword evidence="6 8" id="KW-0804">Transcription</keyword>
<keyword evidence="5 8" id="KW-0548">Nucleotidyltransferase</keyword>
<name>A0A5C2H2X6_9CAUD</name>
<dbReference type="PROSITE" id="PS00900">
    <property type="entry name" value="RNA_POL_PHAGE_1"/>
    <property type="match status" value="1"/>
</dbReference>
<dbReference type="EMBL" id="MN228696">
    <property type="protein sequence ID" value="QEP29836.1"/>
    <property type="molecule type" value="Genomic_DNA"/>
</dbReference>